<proteinExistence type="predicted"/>
<reference evidence="3" key="1">
    <citation type="submission" date="2016-11" db="EMBL/GenBank/DDBJ databases">
        <authorList>
            <person name="Varghese N."/>
            <person name="Submissions S."/>
        </authorList>
    </citation>
    <scope>NUCLEOTIDE SEQUENCE [LARGE SCALE GENOMIC DNA]</scope>
    <source>
        <strain evidence="3">GAS401</strain>
    </source>
</reference>
<dbReference type="OrthoDB" id="9780507at2"/>
<dbReference type="Pfam" id="PF01569">
    <property type="entry name" value="PAP2"/>
    <property type="match status" value="1"/>
</dbReference>
<dbReference type="Proteomes" id="UP000184096">
    <property type="component" value="Chromosome I"/>
</dbReference>
<dbReference type="EMBL" id="LT670849">
    <property type="protein sequence ID" value="SHN80637.1"/>
    <property type="molecule type" value="Genomic_DNA"/>
</dbReference>
<dbReference type="InterPro" id="IPR000326">
    <property type="entry name" value="PAP2/HPO"/>
</dbReference>
<keyword evidence="3" id="KW-1185">Reference proteome</keyword>
<evidence type="ECO:0000313" key="2">
    <source>
        <dbReference type="EMBL" id="SHN80637.1"/>
    </source>
</evidence>
<dbReference type="AlphaFoldDB" id="A0A1M7UCR5"/>
<sequence length="210" mass="22312">MRTAARTRSSLLRRQPRFPITVRPTKADLAIASEIARDTGPAPEEVARALTWGADEKVLLVLAAGGWLASRGQGEPLRRAGNHALLVAVAASLLPHGMKLLFDQTRPDRRTVLGHIHGISFSGKREDAFPSGHALHMGALASAAGTLPAGPRRAIRALAVGLSLTRVAVLAHWASDVVAGFALGAILERTLRLWTGYPLDSSKEGNHAEP</sequence>
<accession>A0A1M7UCR5</accession>
<name>A0A1M7UCR5_9BRAD</name>
<evidence type="ECO:0000313" key="3">
    <source>
        <dbReference type="Proteomes" id="UP000184096"/>
    </source>
</evidence>
<feature type="domain" description="Phosphatidic acid phosphatase type 2/haloperoxidase" evidence="1">
    <location>
        <begin position="80"/>
        <end position="192"/>
    </location>
</feature>
<organism evidence="2 3">
    <name type="scientific">Bradyrhizobium erythrophlei</name>
    <dbReference type="NCBI Taxonomy" id="1437360"/>
    <lineage>
        <taxon>Bacteria</taxon>
        <taxon>Pseudomonadati</taxon>
        <taxon>Pseudomonadota</taxon>
        <taxon>Alphaproteobacteria</taxon>
        <taxon>Hyphomicrobiales</taxon>
        <taxon>Nitrobacteraceae</taxon>
        <taxon>Bradyrhizobium</taxon>
    </lineage>
</organism>
<protein>
    <submittedName>
        <fullName evidence="2">5'-phosphoribosyl-monophospho-decaprenol phosphatase</fullName>
    </submittedName>
</protein>
<dbReference type="SMART" id="SM00014">
    <property type="entry name" value="acidPPc"/>
    <property type="match status" value="1"/>
</dbReference>
<dbReference type="RefSeq" id="WP_072821069.1">
    <property type="nucleotide sequence ID" value="NZ_LT670849.1"/>
</dbReference>
<dbReference type="Gene3D" id="1.20.144.10">
    <property type="entry name" value="Phosphatidic acid phosphatase type 2/haloperoxidase"/>
    <property type="match status" value="1"/>
</dbReference>
<evidence type="ECO:0000259" key="1">
    <source>
        <dbReference type="SMART" id="SM00014"/>
    </source>
</evidence>
<dbReference type="SUPFAM" id="SSF48317">
    <property type="entry name" value="Acid phosphatase/Vanadium-dependent haloperoxidase"/>
    <property type="match status" value="1"/>
</dbReference>
<dbReference type="InterPro" id="IPR036938">
    <property type="entry name" value="PAP2/HPO_sf"/>
</dbReference>
<gene>
    <name evidence="2" type="ORF">SAMN05444170_4453</name>
</gene>